<dbReference type="InterPro" id="IPR029058">
    <property type="entry name" value="AB_hydrolase_fold"/>
</dbReference>
<dbReference type="InterPro" id="IPR000073">
    <property type="entry name" value="AB_hydrolase_1"/>
</dbReference>
<organism evidence="2 5">
    <name type="scientific">Micromonospora terminaliae</name>
    <dbReference type="NCBI Taxonomy" id="1914461"/>
    <lineage>
        <taxon>Bacteria</taxon>
        <taxon>Bacillati</taxon>
        <taxon>Actinomycetota</taxon>
        <taxon>Actinomycetes</taxon>
        <taxon>Micromonosporales</taxon>
        <taxon>Micromonosporaceae</taxon>
        <taxon>Micromonospora</taxon>
    </lineage>
</organism>
<dbReference type="Proteomes" id="UP000477779">
    <property type="component" value="Unassembled WGS sequence"/>
</dbReference>
<sequence>MNGRPNIVLVHGAWADGSCWSGVIERLQADGYHVTAPQFPLTSTADDVARLRQVLTLQDGPTIVAGHSYGGQIMTALGTDAPNVVGLVYIAAFGLDQGESLGALLSQGPTPPALEHLFTDKQGFIWQQQDDFIQHFAADVDPVRAKVMHSVQQPIAGSAFNDAMGVPAWKSLPSWFLIATQDQAIPPDAQRMFASRMGATTSEVPASHVPMVSHPDVAAQLIKTAAETRTAMPAGQARR</sequence>
<dbReference type="Gene3D" id="3.40.50.1820">
    <property type="entry name" value="alpha/beta hydrolase"/>
    <property type="match status" value="1"/>
</dbReference>
<accession>A0AAJ2ZFL8</accession>
<evidence type="ECO:0000259" key="1">
    <source>
        <dbReference type="Pfam" id="PF12697"/>
    </source>
</evidence>
<dbReference type="SUPFAM" id="SSF53474">
    <property type="entry name" value="alpha/beta-Hydrolases"/>
    <property type="match status" value="1"/>
</dbReference>
<protein>
    <submittedName>
        <fullName evidence="3">Alpha/beta fold hydrolase</fullName>
    </submittedName>
    <submittedName>
        <fullName evidence="2">Alpha/beta hydrolase</fullName>
    </submittedName>
</protein>
<keyword evidence="2" id="KW-0378">Hydrolase</keyword>
<feature type="domain" description="AB hydrolase-1" evidence="1">
    <location>
        <begin position="7"/>
        <end position="220"/>
    </location>
</feature>
<evidence type="ECO:0000313" key="4">
    <source>
        <dbReference type="Proteomes" id="UP000402241"/>
    </source>
</evidence>
<dbReference type="AlphaFoldDB" id="A0AAJ2ZFL8"/>
<proteinExistence type="predicted"/>
<dbReference type="Proteomes" id="UP000402241">
    <property type="component" value="Chromosome"/>
</dbReference>
<dbReference type="GO" id="GO:0016787">
    <property type="term" value="F:hydrolase activity"/>
    <property type="evidence" value="ECO:0007669"/>
    <property type="project" value="UniProtKB-KW"/>
</dbReference>
<dbReference type="PANTHER" id="PTHR37017">
    <property type="entry name" value="AB HYDROLASE-1 DOMAIN-CONTAINING PROTEIN-RELATED"/>
    <property type="match status" value="1"/>
</dbReference>
<evidence type="ECO:0000313" key="2">
    <source>
        <dbReference type="EMBL" id="NES28028.1"/>
    </source>
</evidence>
<dbReference type="RefSeq" id="WP_154226564.1">
    <property type="nucleotide sequence ID" value="NZ_CP045309.1"/>
</dbReference>
<gene>
    <name evidence="2" type="ORF">G3561_10755</name>
    <name evidence="3" type="ORF">GCE86_09285</name>
</gene>
<keyword evidence="4" id="KW-1185">Reference proteome</keyword>
<dbReference type="PANTHER" id="PTHR37017:SF11">
    <property type="entry name" value="ESTERASE_LIPASE_THIOESTERASE DOMAIN-CONTAINING PROTEIN"/>
    <property type="match status" value="1"/>
</dbReference>
<dbReference type="EMBL" id="CP045309">
    <property type="protein sequence ID" value="QGL47216.1"/>
    <property type="molecule type" value="Genomic_DNA"/>
</dbReference>
<dbReference type="Pfam" id="PF12697">
    <property type="entry name" value="Abhydrolase_6"/>
    <property type="match status" value="1"/>
</dbReference>
<dbReference type="InterPro" id="IPR052897">
    <property type="entry name" value="Sec-Metab_Biosynth_Hydrolase"/>
</dbReference>
<evidence type="ECO:0000313" key="3">
    <source>
        <dbReference type="EMBL" id="QGL47216.1"/>
    </source>
</evidence>
<name>A0AAJ2ZFL8_9ACTN</name>
<dbReference type="EMBL" id="JAAHBZ010000003">
    <property type="protein sequence ID" value="NES28028.1"/>
    <property type="molecule type" value="Genomic_DNA"/>
</dbReference>
<reference evidence="3 4" key="1">
    <citation type="submission" date="2019-10" db="EMBL/GenBank/DDBJ databases">
        <title>Genome Sequence of Micromonospora terminaliae DSM 101760.</title>
        <authorList>
            <person name="Guo L."/>
        </authorList>
    </citation>
    <scope>NUCLEOTIDE SEQUENCE [LARGE SCALE GENOMIC DNA]</scope>
    <source>
        <strain evidence="3 4">DSM 101760</strain>
    </source>
</reference>
<evidence type="ECO:0000313" key="5">
    <source>
        <dbReference type="Proteomes" id="UP000477779"/>
    </source>
</evidence>
<reference evidence="2 5" key="2">
    <citation type="submission" date="2020-02" db="EMBL/GenBank/DDBJ databases">
        <title>WGS of Micromonospora spp. isolated from hot spring.</title>
        <authorList>
            <person name="Thawai C."/>
        </authorList>
    </citation>
    <scope>NUCLEOTIDE SEQUENCE [LARGE SCALE GENOMIC DNA]</scope>
    <source>
        <strain evidence="2 5">TMS7</strain>
    </source>
</reference>